<sequence length="473" mass="53317">MAVVSVYPNYRQPKMRWLPAVPEHWNEQRAKTFFREVDERSKTGQEELLSVSHLTGVTSRSQKNVTMFKAASYVGSKLCRPGDIVINTLWAWMAALGASRHVGIVSPAYGVYRPHHADSFNPAYLDYLLRTRAYVAEYIGRSTGIRSSRLRLYPNQFLDIALIQPPRPEQDQIVAYLRVQDAHIARFIKAKRDLIKLLTEQKLRIIDHAVTRGLDASVALKPSGIEWLGDVPVHWDVALIKHVADVRFSGVDKHSHDNETPVRLCNYTDVYKNDRITGDMDLMRATATSAEIARLTLKASDVILTKDSETPDDIGVPAWVPEDLLGVVCAYHLGLLRPEPDRLLGEFLFRAIGSTRTAQQFHVLATGVTRFALGKHDVKNAVIALPTVEEQKAICSWITDECQPLDSTITRTEEEIKLIREYRDRLITDVVTGQVDVRGWQPGPEDVVEDAVLAALGDDQEEMTEQEDDDDED</sequence>
<protein>
    <submittedName>
        <fullName evidence="3">Restriction endonuclease subunit S</fullName>
    </submittedName>
</protein>
<proteinExistence type="predicted"/>
<dbReference type="GO" id="GO:0004519">
    <property type="term" value="F:endonuclease activity"/>
    <property type="evidence" value="ECO:0007669"/>
    <property type="project" value="UniProtKB-KW"/>
</dbReference>
<dbReference type="KEGG" id="xfh:XFHB_12625"/>
<dbReference type="Gene3D" id="3.90.220.20">
    <property type="entry name" value="DNA methylase specificity domains"/>
    <property type="match status" value="2"/>
</dbReference>
<gene>
    <name evidence="3" type="ORF">XFHB_12625</name>
</gene>
<dbReference type="EMBL" id="CP009885">
    <property type="protein sequence ID" value="ALR07554.1"/>
    <property type="molecule type" value="Genomic_DNA"/>
</dbReference>
<evidence type="ECO:0000256" key="1">
    <source>
        <dbReference type="ARBA" id="ARBA00022747"/>
    </source>
</evidence>
<keyword evidence="3" id="KW-0378">Hydrolase</keyword>
<dbReference type="CDD" id="cd16961">
    <property type="entry name" value="RMtype1_S_TRD-CR_like"/>
    <property type="match status" value="1"/>
</dbReference>
<keyword evidence="1" id="KW-0680">Restriction system</keyword>
<dbReference type="PANTHER" id="PTHR43140:SF1">
    <property type="entry name" value="TYPE I RESTRICTION ENZYME ECOKI SPECIFICITY SUBUNIT"/>
    <property type="match status" value="1"/>
</dbReference>
<accession>A0ABC8AGA1</accession>
<keyword evidence="3" id="KW-0255">Endonuclease</keyword>
<evidence type="ECO:0000313" key="3">
    <source>
        <dbReference type="EMBL" id="ALR07554.1"/>
    </source>
</evidence>
<dbReference type="Proteomes" id="UP000196980">
    <property type="component" value="Chromosome"/>
</dbReference>
<keyword evidence="3" id="KW-0540">Nuclease</keyword>
<organism evidence="3 4">
    <name type="scientific">Xylella fastidiosa</name>
    <dbReference type="NCBI Taxonomy" id="2371"/>
    <lineage>
        <taxon>Bacteria</taxon>
        <taxon>Pseudomonadati</taxon>
        <taxon>Pseudomonadota</taxon>
        <taxon>Gammaproteobacteria</taxon>
        <taxon>Lysobacterales</taxon>
        <taxon>Lysobacteraceae</taxon>
        <taxon>Xylella</taxon>
    </lineage>
</organism>
<evidence type="ECO:0000313" key="4">
    <source>
        <dbReference type="Proteomes" id="UP000196980"/>
    </source>
</evidence>
<dbReference type="AlphaFoldDB" id="A0ABC8AGA1"/>
<keyword evidence="2" id="KW-0238">DNA-binding</keyword>
<dbReference type="InterPro" id="IPR044946">
    <property type="entry name" value="Restrct_endonuc_typeI_TRD_sf"/>
</dbReference>
<name>A0ABC8AGA1_XYLFS</name>
<dbReference type="SUPFAM" id="SSF116734">
    <property type="entry name" value="DNA methylase specificity domain"/>
    <property type="match status" value="2"/>
</dbReference>
<dbReference type="GO" id="GO:0009307">
    <property type="term" value="P:DNA restriction-modification system"/>
    <property type="evidence" value="ECO:0007669"/>
    <property type="project" value="UniProtKB-KW"/>
</dbReference>
<dbReference type="Gene3D" id="1.10.287.1120">
    <property type="entry name" value="Bipartite methylase S protein"/>
    <property type="match status" value="1"/>
</dbReference>
<dbReference type="InterPro" id="IPR051212">
    <property type="entry name" value="Type-I_RE_S_subunit"/>
</dbReference>
<evidence type="ECO:0000256" key="2">
    <source>
        <dbReference type="ARBA" id="ARBA00023125"/>
    </source>
</evidence>
<dbReference type="PANTHER" id="PTHR43140">
    <property type="entry name" value="TYPE-1 RESTRICTION ENZYME ECOKI SPECIFICITY PROTEIN"/>
    <property type="match status" value="1"/>
</dbReference>
<dbReference type="RefSeq" id="WP_088578499.1">
    <property type="nucleotide sequence ID" value="NZ_CP009885.1"/>
</dbReference>
<reference evidence="4" key="1">
    <citation type="submission" date="2014-11" db="EMBL/GenBank/DDBJ databases">
        <title>Xylella fastidiosa Hib4 Genome Sequencing.</title>
        <authorList>
            <person name="Pierry P.M."/>
            <person name="da Silva A.M."/>
        </authorList>
    </citation>
    <scope>NUCLEOTIDE SEQUENCE [LARGE SCALE GENOMIC DNA]</scope>
    <source>
        <strain evidence="4">Hib4</strain>
    </source>
</reference>
<dbReference type="GO" id="GO:0003677">
    <property type="term" value="F:DNA binding"/>
    <property type="evidence" value="ECO:0007669"/>
    <property type="project" value="UniProtKB-KW"/>
</dbReference>